<gene>
    <name evidence="2" type="ORF">JG688_00017818</name>
</gene>
<comment type="caution">
    <text evidence="2">The sequence shown here is derived from an EMBL/GenBank/DDBJ whole genome shotgun (WGS) entry which is preliminary data.</text>
</comment>
<feature type="region of interest" description="Disordered" evidence="1">
    <location>
        <begin position="1"/>
        <end position="107"/>
    </location>
</feature>
<evidence type="ECO:0000313" key="3">
    <source>
        <dbReference type="Proteomes" id="UP000709295"/>
    </source>
</evidence>
<name>A0A8J5IQA6_9STRA</name>
<keyword evidence="3" id="KW-1185">Reference proteome</keyword>
<feature type="compositionally biased region" description="Basic and acidic residues" evidence="1">
    <location>
        <begin position="69"/>
        <end position="91"/>
    </location>
</feature>
<reference evidence="2" key="1">
    <citation type="submission" date="2021-01" db="EMBL/GenBank/DDBJ databases">
        <title>Phytophthora aleatoria, a newly-described species from Pinus radiata is distinct from Phytophthora cactorum isolates based on comparative genomics.</title>
        <authorList>
            <person name="Mcdougal R."/>
            <person name="Panda P."/>
            <person name="Williams N."/>
            <person name="Studholme D.J."/>
        </authorList>
    </citation>
    <scope>NUCLEOTIDE SEQUENCE</scope>
    <source>
        <strain evidence="2">NZFS 4037</strain>
    </source>
</reference>
<proteinExistence type="predicted"/>
<evidence type="ECO:0000313" key="2">
    <source>
        <dbReference type="EMBL" id="KAG6943020.1"/>
    </source>
</evidence>
<dbReference type="AlphaFoldDB" id="A0A8J5IQA6"/>
<evidence type="ECO:0000256" key="1">
    <source>
        <dbReference type="SAM" id="MobiDB-lite"/>
    </source>
</evidence>
<dbReference type="Proteomes" id="UP000709295">
    <property type="component" value="Unassembled WGS sequence"/>
</dbReference>
<protein>
    <submittedName>
        <fullName evidence="2">Uncharacterized protein</fullName>
    </submittedName>
</protein>
<feature type="compositionally biased region" description="Polar residues" evidence="1">
    <location>
        <begin position="51"/>
        <end position="60"/>
    </location>
</feature>
<dbReference type="EMBL" id="JAENGY010002869">
    <property type="protein sequence ID" value="KAG6943020.1"/>
    <property type="molecule type" value="Genomic_DNA"/>
</dbReference>
<organism evidence="2 3">
    <name type="scientific">Phytophthora aleatoria</name>
    <dbReference type="NCBI Taxonomy" id="2496075"/>
    <lineage>
        <taxon>Eukaryota</taxon>
        <taxon>Sar</taxon>
        <taxon>Stramenopiles</taxon>
        <taxon>Oomycota</taxon>
        <taxon>Peronosporomycetes</taxon>
        <taxon>Peronosporales</taxon>
        <taxon>Peronosporaceae</taxon>
        <taxon>Phytophthora</taxon>
    </lineage>
</organism>
<accession>A0A8J5IQA6</accession>
<sequence>MVRTDNTSRIKQRVADEVRGEEEAQKSRVIELARDREALASTESGPHDGTNGESPKNIQTAKEGEEGEDEKRSAAASEEGKDEMVHEDVHGRRNAPRQTSEKTTRRN</sequence>
<feature type="compositionally biased region" description="Basic and acidic residues" evidence="1">
    <location>
        <begin position="13"/>
        <end position="38"/>
    </location>
</feature>